<reference evidence="1 2" key="1">
    <citation type="submission" date="2015-04" db="EMBL/GenBank/DDBJ databases">
        <authorList>
            <person name="Syromyatnikov M.Y."/>
            <person name="Popov V.N."/>
        </authorList>
    </citation>
    <scope>NUCLEOTIDE SEQUENCE [LARGE SCALE GENOMIC DNA]</scope>
</reference>
<evidence type="ECO:0000313" key="2">
    <source>
        <dbReference type="Proteomes" id="UP000183832"/>
    </source>
</evidence>
<dbReference type="EMBL" id="CVRI01000057">
    <property type="protein sequence ID" value="CRL02171.1"/>
    <property type="molecule type" value="Genomic_DNA"/>
</dbReference>
<dbReference type="AlphaFoldDB" id="A0A1J1IPK6"/>
<protein>
    <submittedName>
        <fullName evidence="1">CLUMA_CG015686, isoform A</fullName>
    </submittedName>
</protein>
<organism evidence="1 2">
    <name type="scientific">Clunio marinus</name>
    <dbReference type="NCBI Taxonomy" id="568069"/>
    <lineage>
        <taxon>Eukaryota</taxon>
        <taxon>Metazoa</taxon>
        <taxon>Ecdysozoa</taxon>
        <taxon>Arthropoda</taxon>
        <taxon>Hexapoda</taxon>
        <taxon>Insecta</taxon>
        <taxon>Pterygota</taxon>
        <taxon>Neoptera</taxon>
        <taxon>Endopterygota</taxon>
        <taxon>Diptera</taxon>
        <taxon>Nematocera</taxon>
        <taxon>Chironomoidea</taxon>
        <taxon>Chironomidae</taxon>
        <taxon>Clunio</taxon>
    </lineage>
</organism>
<name>A0A1J1IPK6_9DIPT</name>
<proteinExistence type="predicted"/>
<dbReference type="Proteomes" id="UP000183832">
    <property type="component" value="Unassembled WGS sequence"/>
</dbReference>
<keyword evidence="2" id="KW-1185">Reference proteome</keyword>
<gene>
    <name evidence="1" type="ORF">CLUMA_CG015686</name>
</gene>
<evidence type="ECO:0000313" key="1">
    <source>
        <dbReference type="EMBL" id="CRL02171.1"/>
    </source>
</evidence>
<accession>A0A1J1IPK6</accession>
<sequence length="67" mass="7642">MTSTNCNQPQTTIQFNPTLHLQIKKLSRNKSNSRLGESNTLSPLITVKLRLTDISRDAKKYLLIEDI</sequence>